<dbReference type="AlphaFoldDB" id="A6UTE7"/>
<keyword evidence="1 2" id="KW-0690">Ribosome biogenesis</keyword>
<name>A6UTE7_META3</name>
<dbReference type="Proteomes" id="UP000001106">
    <property type="component" value="Chromosome"/>
</dbReference>
<keyword evidence="5" id="KW-1185">Reference proteome</keyword>
<dbReference type="SUPFAM" id="SSF52954">
    <property type="entry name" value="Class II aaRS ABD-related"/>
    <property type="match status" value="1"/>
</dbReference>
<dbReference type="eggNOG" id="arCOG03247">
    <property type="taxonomic scope" value="Archaea"/>
</dbReference>
<proteinExistence type="inferred from homology"/>
<feature type="domain" description="Brix" evidence="3">
    <location>
        <begin position="1"/>
        <end position="167"/>
    </location>
</feature>
<dbReference type="SMART" id="SM00879">
    <property type="entry name" value="Brix"/>
    <property type="match status" value="1"/>
</dbReference>
<evidence type="ECO:0000313" key="5">
    <source>
        <dbReference type="Proteomes" id="UP000001106"/>
    </source>
</evidence>
<dbReference type="STRING" id="419665.Maeo_0177"/>
<dbReference type="EMBL" id="CP000743">
    <property type="protein sequence ID" value="ABR55769.1"/>
    <property type="molecule type" value="Genomic_DNA"/>
</dbReference>
<reference evidence="4" key="1">
    <citation type="submission" date="2007-06" db="EMBL/GenBank/DDBJ databases">
        <title>Complete sequence of Methanococcus aeolicus Nankai-3.</title>
        <authorList>
            <consortium name="US DOE Joint Genome Institute"/>
            <person name="Copeland A."/>
            <person name="Lucas S."/>
            <person name="Lapidus A."/>
            <person name="Barry K."/>
            <person name="Glavina del Rio T."/>
            <person name="Dalin E."/>
            <person name="Tice H."/>
            <person name="Pitluck S."/>
            <person name="Chain P."/>
            <person name="Malfatti S."/>
            <person name="Shin M."/>
            <person name="Vergez L."/>
            <person name="Schmutz J."/>
            <person name="Larimer F."/>
            <person name="Land M."/>
            <person name="Hauser L."/>
            <person name="Kyrpides N."/>
            <person name="Lykidis A."/>
            <person name="Sieprawska-Lupa M."/>
            <person name="Whitman W.B."/>
            <person name="Richardson P."/>
        </authorList>
    </citation>
    <scope>NUCLEOTIDE SEQUENCE [LARGE SCALE GENOMIC DNA]</scope>
    <source>
        <strain evidence="4">Nankai-3</strain>
    </source>
</reference>
<dbReference type="GO" id="GO:0006364">
    <property type="term" value="P:rRNA processing"/>
    <property type="evidence" value="ECO:0007669"/>
    <property type="project" value="InterPro"/>
</dbReference>
<evidence type="ECO:0000256" key="1">
    <source>
        <dbReference type="ARBA" id="ARBA00022517"/>
    </source>
</evidence>
<evidence type="ECO:0000259" key="3">
    <source>
        <dbReference type="PROSITE" id="PS50833"/>
    </source>
</evidence>
<dbReference type="InterPro" id="IPR023548">
    <property type="entry name" value="Brix_dom_Rbsml_bgen_prot"/>
</dbReference>
<dbReference type="OrthoDB" id="117530at2157"/>
<protein>
    <recommendedName>
        <fullName evidence="2">Probable Brix domain-containing ribosomal biogenesis protein</fullName>
    </recommendedName>
</protein>
<evidence type="ECO:0000256" key="2">
    <source>
        <dbReference type="HAMAP-Rule" id="MF_00699"/>
    </source>
</evidence>
<dbReference type="HOGENOM" id="CLU_107897_1_0_2"/>
<dbReference type="NCBIfam" id="NF002092">
    <property type="entry name" value="PRK00933.1-2"/>
    <property type="match status" value="1"/>
</dbReference>
<evidence type="ECO:0000313" key="4">
    <source>
        <dbReference type="EMBL" id="ABR55769.1"/>
    </source>
</evidence>
<dbReference type="HAMAP" id="MF_00699">
    <property type="entry name" value="BriX"/>
    <property type="match status" value="1"/>
</dbReference>
<organism evidence="4 5">
    <name type="scientific">Methanococcus aeolicus (strain ATCC BAA-1280 / DSM 17508 / OCM 812 / Nankai-3)</name>
    <dbReference type="NCBI Taxonomy" id="419665"/>
    <lineage>
        <taxon>Archaea</taxon>
        <taxon>Methanobacteriati</taxon>
        <taxon>Methanobacteriota</taxon>
        <taxon>Methanomada group</taxon>
        <taxon>Methanococci</taxon>
        <taxon>Methanococcales</taxon>
        <taxon>Methanococcaceae</taxon>
        <taxon>Methanococcus</taxon>
    </lineage>
</organism>
<gene>
    <name evidence="4" type="ordered locus">Maeo_0177</name>
</gene>
<comment type="function">
    <text evidence="2">Probably involved in the biogenesis of the ribosome.</text>
</comment>
<dbReference type="RefSeq" id="WP_011972901.1">
    <property type="nucleotide sequence ID" value="NC_009635.1"/>
</dbReference>
<accession>A6UTE7</accession>
<dbReference type="KEGG" id="mae:Maeo_0177"/>
<dbReference type="GO" id="GO:0019843">
    <property type="term" value="F:rRNA binding"/>
    <property type="evidence" value="ECO:0007669"/>
    <property type="project" value="InterPro"/>
</dbReference>
<sequence>MIITTSRKPSQKTRSFVNDLARVLGLSVFNRGKTPINKISEKYPKYILVGEYTGNPGRVELHDTRNNQVISMLISAKLQREVCNKEIANPTRLLDISFDRLYNEECGEYNYKELFLEFFDELNEDSDFKMSFEGSDGRNLFYIQFYNKDEKIGPLIIVKSIKIMDKE</sequence>
<dbReference type="InterPro" id="IPR007109">
    <property type="entry name" value="Brix"/>
</dbReference>
<dbReference type="Gene3D" id="3.40.50.10480">
    <property type="entry name" value="Probable brix-domain ribosomal biogenesis protein"/>
    <property type="match status" value="1"/>
</dbReference>
<dbReference type="PROSITE" id="PS50833">
    <property type="entry name" value="BRIX"/>
    <property type="match status" value="1"/>
</dbReference>
<dbReference type="GeneID" id="5326301"/>